<dbReference type="InterPro" id="IPR020843">
    <property type="entry name" value="ER"/>
</dbReference>
<dbReference type="Gene3D" id="3.40.50.720">
    <property type="entry name" value="NAD(P)-binding Rossmann-like Domain"/>
    <property type="match status" value="1"/>
</dbReference>
<dbReference type="GeneID" id="37042773"/>
<feature type="compositionally biased region" description="Basic and acidic residues" evidence="1">
    <location>
        <begin position="693"/>
        <end position="705"/>
    </location>
</feature>
<feature type="compositionally biased region" description="Basic and acidic residues" evidence="1">
    <location>
        <begin position="1309"/>
        <end position="1323"/>
    </location>
</feature>
<dbReference type="SUPFAM" id="SSF51735">
    <property type="entry name" value="NAD(P)-binding Rossmann-fold domains"/>
    <property type="match status" value="1"/>
</dbReference>
<name>A0A316YYT9_9BASI</name>
<feature type="compositionally biased region" description="Polar residues" evidence="1">
    <location>
        <begin position="163"/>
        <end position="178"/>
    </location>
</feature>
<feature type="compositionally biased region" description="Basic and acidic residues" evidence="1">
    <location>
        <begin position="488"/>
        <end position="502"/>
    </location>
</feature>
<feature type="compositionally biased region" description="Low complexity" evidence="1">
    <location>
        <begin position="14"/>
        <end position="29"/>
    </location>
</feature>
<feature type="compositionally biased region" description="Acidic residues" evidence="1">
    <location>
        <begin position="505"/>
        <end position="547"/>
    </location>
</feature>
<feature type="compositionally biased region" description="Low complexity" evidence="1">
    <location>
        <begin position="1821"/>
        <end position="1831"/>
    </location>
</feature>
<feature type="compositionally biased region" description="Low complexity" evidence="1">
    <location>
        <begin position="274"/>
        <end position="306"/>
    </location>
</feature>
<evidence type="ECO:0000313" key="4">
    <source>
        <dbReference type="Proteomes" id="UP000245768"/>
    </source>
</evidence>
<dbReference type="InterPro" id="IPR050700">
    <property type="entry name" value="YIM1/Zinc_Alcohol_DH_Fams"/>
</dbReference>
<feature type="domain" description="Enoyl reductase (ER)" evidence="2">
    <location>
        <begin position="2013"/>
        <end position="2349"/>
    </location>
</feature>
<feature type="compositionally biased region" description="Basic and acidic residues" evidence="1">
    <location>
        <begin position="581"/>
        <end position="592"/>
    </location>
</feature>
<dbReference type="InterPro" id="IPR011032">
    <property type="entry name" value="GroES-like_sf"/>
</dbReference>
<feature type="compositionally biased region" description="Polar residues" evidence="1">
    <location>
        <begin position="461"/>
        <end position="474"/>
    </location>
</feature>
<dbReference type="PANTHER" id="PTHR11695:SF294">
    <property type="entry name" value="RETICULON-4-INTERACTING PROTEIN 1, MITOCHONDRIAL"/>
    <property type="match status" value="1"/>
</dbReference>
<sequence>MGRHSFLDSILNRPSQSYSEQPSTSSAASGYPKSTGNNGGKGGGKWTAPSDLPNAPRAPSSIMSGSFFGSRKESKSVPTTSRFGRKKRDSVMPGHYDFNNNDGGMSEMGSVADSNATASRRKGRWWEVGSLRGGRSSRAPSIAGDSIFSEPEPPGMGGARTWGMSQQQQRPQYGTFSSAQGMAGIGAGTGQGVMGSGRGRASRSDYGGDASGPANRTRSMRAGTDAPPLPTNSSMARINDVKTGVAPLGNSSPQLLSQVPSAGLKKKSSKQRMSHQSTITTSPTSPAAPSSVASSHSQRRISTGPATGSGGASSEDWKNFVQSMSGSEVAKAWQGLRDAPSMKDAVAKTGTANMQRRKSAVERLQRELEEDAIQEQAMRDPGVIHQDLIARAASQVVGGTPEMDGSAFGLPPSNLRPGSVILPPQDRPLSPMAGGGGGGGDGSKRRSMSPHAVANIHRTWSPPSNASPQLLTRTSLDRDLPTPPGAFRTEELKGEVPGKEQASEGGEEEKEEGDENEEEDDEDDDDEEEEDDDEEDDDDDEDEDETQEQPSLDVVNEEDEESSSSVGHEMHPHSNVAKPTLEGRHRAFEAALRKSGQFRGVSQEATDRAPAIAIEASSPRMPTAEGFKTPEEDGVVPKIAGGVEPASRPDHARPPQPVSEIATTKPVAEDDTTEEEPETPDGNKIGGPLDLDAEARHKAEGKRQEEEEAQENLTETASVRSVDTGRAPTVTFDKTMEGKDANSDKTSKRTPSLRSNSRATLQRRLSDVSLGTSFGMSAIIRNGGRASRSSSSRRVKLGDDDSDSAGDKSDEDVELRARAEAEQQRLRQMKVGDDFFGGSLSSILDKFDKTDWDARSVALTNQLDLNVGAPSSSSSKALQVATDSPAAQETGPTAQDLLSRNAQERISEVRRLRAEEAAKPTAPGAAAAAAAETKTIDSKVSGMAPSFAAVWLLDQKLSPENDQAEVAVGKAVPSVSQRESSLGHGRQASTSSDNSSTVASTGSRLRSFFGGGSSSAAASAAAAAAASSPSSPVMPDSPEKKKTSVLDRPRNRAPKPKEMGGVAISKGKLPAEAPKVKEVEEDTRSTLPGLFSSPKIGTAVPASSSSAAAASDSGSISSPPSSPPTATLPMSKDKPAPAKSALKGVVKPSRSLADTLFSFPGEKKGGDKKAKATKAQSTVPASVSASASLAPSTTRTADATPPSAWGEKRAKKVAKLESKSQAQPIVSEQRQEQAEQQETLSTPKKVEERMAVPVAEAKQEPEQEQERQDKPVEKVGEVSSTKAHEALPAVAPASLQASEAPSVAVDGSSLKDSKRFHTARELADEQGAGQMPTFDSFGTFALPELKNPKAEAKEEVGEADEEEESDSEDEWRAEEEFVDSQEGSEEEDVEQHDDKESAVAHARSPLQPSSEIDSVASTAGPTTPSASEVLERMLPLAARRNDSPGRTTALPESVMAVDKKLPMPPPRSFDGQVEHYHNADDATPLAGPRQEPTYYEDSTPLAETREPTFGMKLIPPTPPALETRNSYVASSRPPSGGAAEPLVEQEQQQESPASMQRSASVRANKLTGPTKSSNLVRSKSSASASSSGAAKRRSAVASAGSEEYKGKGLNLPPGLVATTVAKSDSTVKRKKSKGKGKKVSREDETGELSPTTKAERRHSQSSIRSSSALSSLADAPPVPMIPSTATDGVRALPPHLTTHSETTSSAGDSSPHSRSVSPSPAPSASGRSSAVSSSAASGSVVSDHSSSSYRNSHLAGGGVPHYPRKIRTLSAGPGGQAQTSMMSAISEWESSANSPIDQSRSGATSPVSFTGGHHAAHFPHPHSSASRSASSINVGNTPSFVRNAPLGAPTDAYLHPPGSEGRHTTGHVPSPRSVDGHMWASGANESNASLHQPSRRESYSTASSGLGAPASLASSMPSVPQSSYKPQDPIKSANTIDDRLYARTTMSTVAVTSGAFRSKEGALRGRTLSKSRKASMAELGSANASTSPNGNRSSMDSQSNESMAHQLQEELSKTTMALTSHTPPPRKLNSTSILVQVIAVAIDDIDRLILREKIRSDASAYGFVPGRSFCGRVMEVGWEVKRMRKGDIVFGLQESKKSGALAEFMTVEQDLVAKAPEDCLTIEQIAALPSTGVMAYQIMTNHCSQLPRGARCLILNAHDGVGLLTMQESNGLGLIIVAQCPPSVSDGLAVCEANGAHEVVIGEPLWALNSLHESSFDLVIDTVGGRRIYDGARRILAHGGQFVTCFGDDEHGGVSLIANPTLKAHLRSLRRSFFKKDKKHIGYEWVAMDLVGGDSAECRDALEAVKKAAEEGRVVPRIKSILGFADGPRAFEGVARVGQREEESGAVVVRVS</sequence>
<dbReference type="RefSeq" id="XP_025381627.1">
    <property type="nucleotide sequence ID" value="XM_025520857.1"/>
</dbReference>
<dbReference type="EMBL" id="KZ819634">
    <property type="protein sequence ID" value="PWN94429.1"/>
    <property type="molecule type" value="Genomic_DNA"/>
</dbReference>
<feature type="compositionally biased region" description="Acidic residues" evidence="1">
    <location>
        <begin position="800"/>
        <end position="813"/>
    </location>
</feature>
<feature type="compositionally biased region" description="Low complexity" evidence="1">
    <location>
        <begin position="1014"/>
        <end position="1031"/>
    </location>
</feature>
<feature type="compositionally biased region" description="Low complexity" evidence="1">
    <location>
        <begin position="1708"/>
        <end position="1748"/>
    </location>
</feature>
<feature type="compositionally biased region" description="Basic and acidic residues" evidence="1">
    <location>
        <begin position="1161"/>
        <end position="1170"/>
    </location>
</feature>
<dbReference type="STRING" id="215250.A0A316YYT9"/>
<dbReference type="InParanoid" id="A0A316YYT9"/>
<feature type="compositionally biased region" description="Basic and acidic residues" evidence="1">
    <location>
        <begin position="814"/>
        <end position="825"/>
    </location>
</feature>
<dbReference type="InterPro" id="IPR013154">
    <property type="entry name" value="ADH-like_N"/>
</dbReference>
<feature type="compositionally biased region" description="Low complexity" evidence="1">
    <location>
        <begin position="1173"/>
        <end position="1197"/>
    </location>
</feature>
<feature type="compositionally biased region" description="Basic and acidic residues" evidence="1">
    <location>
        <begin position="1037"/>
        <end position="1058"/>
    </location>
</feature>
<dbReference type="InterPro" id="IPR036291">
    <property type="entry name" value="NAD(P)-bd_dom_sf"/>
</dbReference>
<feature type="region of interest" description="Disordered" evidence="1">
    <location>
        <begin position="912"/>
        <end position="938"/>
    </location>
</feature>
<feature type="compositionally biased region" description="Acidic residues" evidence="1">
    <location>
        <begin position="1357"/>
        <end position="1391"/>
    </location>
</feature>
<dbReference type="GO" id="GO:0005739">
    <property type="term" value="C:mitochondrion"/>
    <property type="evidence" value="ECO:0007669"/>
    <property type="project" value="TreeGrafter"/>
</dbReference>
<feature type="compositionally biased region" description="Basic and acidic residues" evidence="1">
    <location>
        <begin position="1257"/>
        <end position="1276"/>
    </location>
</feature>
<keyword evidence="4" id="KW-1185">Reference proteome</keyword>
<feature type="compositionally biased region" description="Polar residues" evidence="1">
    <location>
        <begin position="749"/>
        <end position="760"/>
    </location>
</feature>
<reference evidence="3 4" key="1">
    <citation type="journal article" date="2018" name="Mol. Biol. Evol.">
        <title>Broad Genomic Sampling Reveals a Smut Pathogenic Ancestry of the Fungal Clade Ustilaginomycotina.</title>
        <authorList>
            <person name="Kijpornyongpan T."/>
            <person name="Mondo S.J."/>
            <person name="Barry K."/>
            <person name="Sandor L."/>
            <person name="Lee J."/>
            <person name="Lipzen A."/>
            <person name="Pangilinan J."/>
            <person name="LaButti K."/>
            <person name="Hainaut M."/>
            <person name="Henrissat B."/>
            <person name="Grigoriev I.V."/>
            <person name="Spatafora J.W."/>
            <person name="Aime M.C."/>
        </authorList>
    </citation>
    <scope>NUCLEOTIDE SEQUENCE [LARGE SCALE GENOMIC DNA]</scope>
    <source>
        <strain evidence="3 4">MCA 4198</strain>
    </source>
</reference>
<evidence type="ECO:0000313" key="3">
    <source>
        <dbReference type="EMBL" id="PWN94429.1"/>
    </source>
</evidence>
<feature type="compositionally biased region" description="Basic residues" evidence="1">
    <location>
        <begin position="264"/>
        <end position="273"/>
    </location>
</feature>
<feature type="compositionally biased region" description="Polar residues" evidence="1">
    <location>
        <begin position="712"/>
        <end position="721"/>
    </location>
</feature>
<feature type="compositionally biased region" description="Low complexity" evidence="1">
    <location>
        <begin position="919"/>
        <end position="933"/>
    </location>
</feature>
<feature type="compositionally biased region" description="Gly residues" evidence="1">
    <location>
        <begin position="183"/>
        <end position="198"/>
    </location>
</feature>
<feature type="compositionally biased region" description="Basic and acidic residues" evidence="1">
    <location>
        <begin position="734"/>
        <end position="747"/>
    </location>
</feature>
<feature type="compositionally biased region" description="Polar residues" evidence="1">
    <location>
        <begin position="1883"/>
        <end position="1892"/>
    </location>
</feature>
<dbReference type="Gene3D" id="3.90.180.10">
    <property type="entry name" value="Medium-chain alcohol dehydrogenases, catalytic domain"/>
    <property type="match status" value="1"/>
</dbReference>
<feature type="compositionally biased region" description="Polar residues" evidence="1">
    <location>
        <begin position="1545"/>
        <end position="1575"/>
    </location>
</feature>
<evidence type="ECO:0000259" key="2">
    <source>
        <dbReference type="SMART" id="SM00829"/>
    </source>
</evidence>
<feature type="compositionally biased region" description="Low complexity" evidence="1">
    <location>
        <begin position="1576"/>
        <end position="1601"/>
    </location>
</feature>
<feature type="region of interest" description="Disordered" evidence="1">
    <location>
        <begin position="1"/>
        <end position="319"/>
    </location>
</feature>
<feature type="region of interest" description="Disordered" evidence="1">
    <location>
        <begin position="866"/>
        <end position="899"/>
    </location>
</feature>
<gene>
    <name evidence="3" type="ORF">FA10DRAFT_264957</name>
</gene>
<dbReference type="SMART" id="SM00829">
    <property type="entry name" value="PKS_ER"/>
    <property type="match status" value="1"/>
</dbReference>
<dbReference type="PANTHER" id="PTHR11695">
    <property type="entry name" value="ALCOHOL DEHYDROGENASE RELATED"/>
    <property type="match status" value="1"/>
</dbReference>
<feature type="compositionally biased region" description="Basic residues" evidence="1">
    <location>
        <begin position="1628"/>
        <end position="1638"/>
    </location>
</feature>
<dbReference type="Pfam" id="PF13602">
    <property type="entry name" value="ADH_zinc_N_2"/>
    <property type="match status" value="1"/>
</dbReference>
<feature type="compositionally biased region" description="Basic and acidic residues" evidence="1">
    <location>
        <begin position="1346"/>
        <end position="1356"/>
    </location>
</feature>
<protein>
    <recommendedName>
        <fullName evidence="2">Enoyl reductase (ER) domain-containing protein</fullName>
    </recommendedName>
</protein>
<feature type="compositionally biased region" description="Low complexity" evidence="1">
    <location>
        <begin position="1660"/>
        <end position="1671"/>
    </location>
</feature>
<feature type="compositionally biased region" description="Low complexity" evidence="1">
    <location>
        <begin position="1101"/>
        <end position="1119"/>
    </location>
</feature>
<dbReference type="Proteomes" id="UP000245768">
    <property type="component" value="Unassembled WGS sequence"/>
</dbReference>
<feature type="compositionally biased region" description="Low complexity" evidence="1">
    <location>
        <begin position="1900"/>
        <end position="1918"/>
    </location>
</feature>
<evidence type="ECO:0000256" key="1">
    <source>
        <dbReference type="SAM" id="MobiDB-lite"/>
    </source>
</evidence>
<proteinExistence type="predicted"/>
<feature type="compositionally biased region" description="Polar residues" evidence="1">
    <location>
        <begin position="249"/>
        <end position="260"/>
    </location>
</feature>
<feature type="compositionally biased region" description="Polar residues" evidence="1">
    <location>
        <begin position="1523"/>
        <end position="1533"/>
    </location>
</feature>
<dbReference type="SUPFAM" id="SSF50129">
    <property type="entry name" value="GroES-like"/>
    <property type="match status" value="1"/>
</dbReference>
<feature type="region of interest" description="Disordered" evidence="1">
    <location>
        <begin position="399"/>
        <end position="825"/>
    </location>
</feature>
<organism evidence="3 4">
    <name type="scientific">Acaromyces ingoldii</name>
    <dbReference type="NCBI Taxonomy" id="215250"/>
    <lineage>
        <taxon>Eukaryota</taxon>
        <taxon>Fungi</taxon>
        <taxon>Dikarya</taxon>
        <taxon>Basidiomycota</taxon>
        <taxon>Ustilaginomycotina</taxon>
        <taxon>Exobasidiomycetes</taxon>
        <taxon>Exobasidiales</taxon>
        <taxon>Cryptobasidiaceae</taxon>
        <taxon>Acaromyces</taxon>
    </lineage>
</organism>
<dbReference type="GO" id="GO:0016491">
    <property type="term" value="F:oxidoreductase activity"/>
    <property type="evidence" value="ECO:0007669"/>
    <property type="project" value="InterPro"/>
</dbReference>
<feature type="compositionally biased region" description="Basic and acidic residues" evidence="1">
    <location>
        <begin position="1074"/>
        <end position="1084"/>
    </location>
</feature>
<feature type="compositionally biased region" description="Polar residues" evidence="1">
    <location>
        <begin position="1406"/>
        <end position="1426"/>
    </location>
</feature>
<feature type="region of interest" description="Disordered" evidence="1">
    <location>
        <begin position="962"/>
        <end position="1931"/>
    </location>
</feature>
<feature type="compositionally biased region" description="Polar residues" evidence="1">
    <location>
        <begin position="1697"/>
        <end position="1707"/>
    </location>
</feature>
<feature type="compositionally biased region" description="Polar residues" evidence="1">
    <location>
        <begin position="1982"/>
        <end position="2005"/>
    </location>
</feature>
<feature type="compositionally biased region" description="Polar residues" evidence="1">
    <location>
        <begin position="1776"/>
        <end position="1808"/>
    </location>
</feature>
<feature type="region of interest" description="Disordered" evidence="1">
    <location>
        <begin position="1961"/>
        <end position="2008"/>
    </location>
</feature>
<dbReference type="Pfam" id="PF08240">
    <property type="entry name" value="ADH_N"/>
    <property type="match status" value="1"/>
</dbReference>
<accession>A0A316YYT9</accession>
<feature type="compositionally biased region" description="Low complexity" evidence="1">
    <location>
        <begin position="989"/>
        <end position="1003"/>
    </location>
</feature>
<dbReference type="OrthoDB" id="201656at2759"/>
<feature type="compositionally biased region" description="Acidic residues" evidence="1">
    <location>
        <begin position="669"/>
        <end position="679"/>
    </location>
</feature>